<sequence length="256" mass="29100">MFTHIAPKFNKGRILKTAMLENLRDFPREFTDVYYRDYTDGIVTGAGISVGTDSLTVAPGIVKHQGRIYIMKQPAALSYMATGRESAVKIRFQEGREDSDWQEFRSEIVLDQQLETRSSEMELCRFKLKDGARLRQDYQNFQDMATEYNTVNVLHVSIASFGKSTLSPVIMRRFAEEMLGRGGADPQDMVFAMMCLNEGTVSRDVILHYIARRLGIAYKDYGNVEIHKYLARILEHARGSSRMGMGLGASQRMIVD</sequence>
<proteinExistence type="predicted"/>
<dbReference type="AlphaFoldDB" id="A0A919XHP6"/>
<protein>
    <recommendedName>
        <fullName evidence="3">DNA and RNA helicase</fullName>
    </recommendedName>
</protein>
<evidence type="ECO:0000313" key="1">
    <source>
        <dbReference type="EMBL" id="GIO31568.1"/>
    </source>
</evidence>
<name>A0A919XHP6_9BACL</name>
<keyword evidence="2" id="KW-1185">Reference proteome</keyword>
<evidence type="ECO:0008006" key="3">
    <source>
        <dbReference type="Google" id="ProtNLM"/>
    </source>
</evidence>
<evidence type="ECO:0000313" key="2">
    <source>
        <dbReference type="Proteomes" id="UP000679779"/>
    </source>
</evidence>
<organism evidence="1 2">
    <name type="scientific">Paenibacillus albilobatus</name>
    <dbReference type="NCBI Taxonomy" id="2716884"/>
    <lineage>
        <taxon>Bacteria</taxon>
        <taxon>Bacillati</taxon>
        <taxon>Bacillota</taxon>
        <taxon>Bacilli</taxon>
        <taxon>Bacillales</taxon>
        <taxon>Paenibacillaceae</taxon>
        <taxon>Paenibacillus</taxon>
    </lineage>
</organism>
<dbReference type="EMBL" id="BORQ01000003">
    <property type="protein sequence ID" value="GIO31568.1"/>
    <property type="molecule type" value="Genomic_DNA"/>
</dbReference>
<dbReference type="Proteomes" id="UP000679779">
    <property type="component" value="Unassembled WGS sequence"/>
</dbReference>
<dbReference type="RefSeq" id="WP_160042371.1">
    <property type="nucleotide sequence ID" value="NZ_BORQ01000003.1"/>
</dbReference>
<reference evidence="1" key="1">
    <citation type="submission" date="2021-03" db="EMBL/GenBank/DDBJ databases">
        <title>Antimicrobial resistance genes in bacteria isolated from Japanese honey, and their potential for conferring macrolide and lincosamide resistance in the American foulbrood pathogen Paenibacillus larvae.</title>
        <authorList>
            <person name="Okamoto M."/>
            <person name="Kumagai M."/>
            <person name="Kanamori H."/>
            <person name="Takamatsu D."/>
        </authorList>
    </citation>
    <scope>NUCLEOTIDE SEQUENCE</scope>
    <source>
        <strain evidence="1">J2TS6</strain>
    </source>
</reference>
<accession>A0A919XHP6</accession>
<gene>
    <name evidence="1" type="ORF">J2TS6_27090</name>
</gene>
<comment type="caution">
    <text evidence="1">The sequence shown here is derived from an EMBL/GenBank/DDBJ whole genome shotgun (WGS) entry which is preliminary data.</text>
</comment>